<proteinExistence type="predicted"/>
<reference evidence="1" key="1">
    <citation type="submission" date="2018-01" db="EMBL/GenBank/DDBJ databases">
        <title>An insight into the sialome of Amazonian anophelines.</title>
        <authorList>
            <person name="Ribeiro J.M."/>
            <person name="Scarpassa V."/>
            <person name="Calvo E."/>
        </authorList>
    </citation>
    <scope>NUCLEOTIDE SEQUENCE</scope>
    <source>
        <tissue evidence="1">Salivary glands</tissue>
    </source>
</reference>
<dbReference type="EMBL" id="GGFJ01013154">
    <property type="protein sequence ID" value="MBW62295.1"/>
    <property type="molecule type" value="Transcribed_RNA"/>
</dbReference>
<organism evidence="1">
    <name type="scientific">Anopheles marajoara</name>
    <dbReference type="NCBI Taxonomy" id="58244"/>
    <lineage>
        <taxon>Eukaryota</taxon>
        <taxon>Metazoa</taxon>
        <taxon>Ecdysozoa</taxon>
        <taxon>Arthropoda</taxon>
        <taxon>Hexapoda</taxon>
        <taxon>Insecta</taxon>
        <taxon>Pterygota</taxon>
        <taxon>Neoptera</taxon>
        <taxon>Endopterygota</taxon>
        <taxon>Diptera</taxon>
        <taxon>Nematocera</taxon>
        <taxon>Culicoidea</taxon>
        <taxon>Culicidae</taxon>
        <taxon>Anophelinae</taxon>
        <taxon>Anopheles</taxon>
    </lineage>
</organism>
<dbReference type="AlphaFoldDB" id="A0A2M4CAN8"/>
<accession>A0A2M4CAN8</accession>
<protein>
    <submittedName>
        <fullName evidence="1">Putative secreted protein</fullName>
    </submittedName>
</protein>
<name>A0A2M4CAN8_9DIPT</name>
<evidence type="ECO:0000313" key="1">
    <source>
        <dbReference type="EMBL" id="MBW62295.1"/>
    </source>
</evidence>
<sequence>MAVARLGVYAVGLVPQLLSQPPMTLSIFANIHNTYRASWVRPPGRRQDFVTGQEAGARFLLSVVSVSHSMFASVCSRVPFRLLSTS</sequence>